<dbReference type="GO" id="GO:0030170">
    <property type="term" value="F:pyridoxal phosphate binding"/>
    <property type="evidence" value="ECO:0007669"/>
    <property type="project" value="InterPro"/>
</dbReference>
<dbReference type="Gene3D" id="3.40.640.10">
    <property type="entry name" value="Type I PLP-dependent aspartate aminotransferase-like (Major domain)"/>
    <property type="match status" value="1"/>
</dbReference>
<keyword evidence="4" id="KW-0808">Transferase</keyword>
<evidence type="ECO:0000313" key="9">
    <source>
        <dbReference type="EMBL" id="PON63110.1"/>
    </source>
</evidence>
<dbReference type="AlphaFoldDB" id="A0A2P5CPZ1"/>
<organism evidence="9 10">
    <name type="scientific">Parasponia andersonii</name>
    <name type="common">Sponia andersonii</name>
    <dbReference type="NCBI Taxonomy" id="3476"/>
    <lineage>
        <taxon>Eukaryota</taxon>
        <taxon>Viridiplantae</taxon>
        <taxon>Streptophyta</taxon>
        <taxon>Embryophyta</taxon>
        <taxon>Tracheophyta</taxon>
        <taxon>Spermatophyta</taxon>
        <taxon>Magnoliopsida</taxon>
        <taxon>eudicotyledons</taxon>
        <taxon>Gunneridae</taxon>
        <taxon>Pentapetalae</taxon>
        <taxon>rosids</taxon>
        <taxon>fabids</taxon>
        <taxon>Rosales</taxon>
        <taxon>Cannabaceae</taxon>
        <taxon>Parasponia</taxon>
    </lineage>
</organism>
<dbReference type="UniPathway" id="UPA00528">
    <property type="reaction ID" value="UER00586"/>
</dbReference>
<dbReference type="Gene3D" id="3.90.1150.10">
    <property type="entry name" value="Aspartate Aminotransferase, domain 1"/>
    <property type="match status" value="1"/>
</dbReference>
<dbReference type="InterPro" id="IPR015422">
    <property type="entry name" value="PyrdxlP-dep_Trfase_small"/>
</dbReference>
<dbReference type="FunFam" id="3.90.1150.10:FF:000140">
    <property type="entry name" value="alanine aminotransferase 1"/>
    <property type="match status" value="1"/>
</dbReference>
<evidence type="ECO:0000256" key="3">
    <source>
        <dbReference type="ARBA" id="ARBA00022576"/>
    </source>
</evidence>
<dbReference type="OrthoDB" id="1732682at2759"/>
<evidence type="ECO:0000256" key="1">
    <source>
        <dbReference type="ARBA" id="ARBA00001933"/>
    </source>
</evidence>
<dbReference type="PANTHER" id="PTHR11751">
    <property type="entry name" value="ALANINE AMINOTRANSFERASE"/>
    <property type="match status" value="1"/>
</dbReference>
<dbReference type="EMBL" id="JXTB01000107">
    <property type="protein sequence ID" value="PON63110.1"/>
    <property type="molecule type" value="Genomic_DNA"/>
</dbReference>
<feature type="domain" description="Aminotransferase class I/classII large" evidence="8">
    <location>
        <begin position="283"/>
        <end position="393"/>
    </location>
</feature>
<evidence type="ECO:0000256" key="6">
    <source>
        <dbReference type="ARBA" id="ARBA00025709"/>
    </source>
</evidence>
<evidence type="ECO:0000256" key="5">
    <source>
        <dbReference type="ARBA" id="ARBA00022898"/>
    </source>
</evidence>
<dbReference type="FunFam" id="1.10.287.1970:FF:000001">
    <property type="entry name" value="Alanine aminotransferase 2"/>
    <property type="match status" value="1"/>
</dbReference>
<evidence type="ECO:0000256" key="2">
    <source>
        <dbReference type="ARBA" id="ARBA00011738"/>
    </source>
</evidence>
<keyword evidence="3" id="KW-0032">Aminotransferase</keyword>
<dbReference type="Gene3D" id="1.10.287.1970">
    <property type="match status" value="1"/>
</dbReference>
<dbReference type="SUPFAM" id="SSF53383">
    <property type="entry name" value="PLP-dependent transferases"/>
    <property type="match status" value="1"/>
</dbReference>
<dbReference type="CDD" id="cd00609">
    <property type="entry name" value="AAT_like"/>
    <property type="match status" value="1"/>
</dbReference>
<dbReference type="PANTHER" id="PTHR11751:SF29">
    <property type="entry name" value="ALANINE TRANSAMINASE"/>
    <property type="match status" value="1"/>
</dbReference>
<dbReference type="InterPro" id="IPR015424">
    <property type="entry name" value="PyrdxlP-dep_Trfase"/>
</dbReference>
<dbReference type="STRING" id="3476.A0A2P5CPZ1"/>
<proteinExistence type="inferred from homology"/>
<reference evidence="10" key="1">
    <citation type="submission" date="2016-06" db="EMBL/GenBank/DDBJ databases">
        <title>Parallel loss of symbiosis genes in relatives of nitrogen-fixing non-legume Parasponia.</title>
        <authorList>
            <person name="Van Velzen R."/>
            <person name="Holmer R."/>
            <person name="Bu F."/>
            <person name="Rutten L."/>
            <person name="Van Zeijl A."/>
            <person name="Liu W."/>
            <person name="Santuari L."/>
            <person name="Cao Q."/>
            <person name="Sharma T."/>
            <person name="Shen D."/>
            <person name="Roswanjaya Y."/>
            <person name="Wardhani T."/>
            <person name="Kalhor M.S."/>
            <person name="Jansen J."/>
            <person name="Van den Hoogen J."/>
            <person name="Gungor B."/>
            <person name="Hartog M."/>
            <person name="Hontelez J."/>
            <person name="Verver J."/>
            <person name="Yang W.-C."/>
            <person name="Schijlen E."/>
            <person name="Repin R."/>
            <person name="Schilthuizen M."/>
            <person name="Schranz E."/>
            <person name="Heidstra R."/>
            <person name="Miyata K."/>
            <person name="Fedorova E."/>
            <person name="Kohlen W."/>
            <person name="Bisseling T."/>
            <person name="Smit S."/>
            <person name="Geurts R."/>
        </authorList>
    </citation>
    <scope>NUCLEOTIDE SEQUENCE [LARGE SCALE GENOMIC DNA]</scope>
    <source>
        <strain evidence="10">cv. WU1-14</strain>
    </source>
</reference>
<dbReference type="UniPathway" id="UPA00322"/>
<sequence length="651" mass="72352">MRKFVAGSLKNALTRSSQHNRTLSSSQSRFFFSSAPLLDSSATTSMADSSSSPSPVTLQTINPKVLKCEYAVRGEIVTIAQRLQQELLENPGSHPFDEILYCNIGNPQSLGQQPITFFREVLALCDHPAILDKSETQGLFSADAIEQAWQILDQIPGRATGAYSHSQGIKGLRDSIAAGIEARDGYPADPNDIFLTDGASPAVISNYPLFIPHVKVHMMMQLLIRSEKDGIFCPIPQYPLYSASIALHGGTLLAVNQAELANFMKHLIAWNCQWPTWLRLEVPYYLDEASGWGLEISELKKQLKEAKSKGITVRALVVINPGNPTGQVLAEDNQRDIVEFCKQESLVLLADEVYQENVYVPDKKFHSFKKISRSMGYGEEDIALVSFQSVSKGELMSFNGIMMLNRQLMQINESRDEEFISSPLVSGYYGECGKRGGYMEVTGFSADIREQIYKVASVNLCSNISGQILASLVMSPPKVNTLVLYIGASNVRRYILDFWLLELIRSCVVNIEQLSHPKTEVGDESYESYRAERDVILSSLARRARTLEDALNNLEGVTCNKAEGAMYLFPRINLPQKAIEAAKAEKTAPDAFYCRRLLNATGIVVVPGSGFGQVPGTWHFRCTILPQEDKIPAVVSRLTDFHKGFMDEFRD</sequence>
<gene>
    <name evidence="9" type="ORF">PanWU01x14_133820</name>
</gene>
<keyword evidence="10" id="KW-1185">Reference proteome</keyword>
<evidence type="ECO:0000313" key="10">
    <source>
        <dbReference type="Proteomes" id="UP000237105"/>
    </source>
</evidence>
<dbReference type="InterPro" id="IPR045088">
    <property type="entry name" value="ALAT1/2-like"/>
</dbReference>
<comment type="pathway">
    <text evidence="6">Photosynthesis; C4 acid pathway.</text>
</comment>
<comment type="cofactor">
    <cofactor evidence="1">
        <name>pyridoxal 5'-phosphate</name>
        <dbReference type="ChEBI" id="CHEBI:597326"/>
    </cofactor>
</comment>
<keyword evidence="5" id="KW-0663">Pyridoxal phosphate</keyword>
<evidence type="ECO:0000256" key="4">
    <source>
        <dbReference type="ARBA" id="ARBA00022679"/>
    </source>
</evidence>
<dbReference type="GO" id="GO:0042853">
    <property type="term" value="P:L-alanine catabolic process"/>
    <property type="evidence" value="ECO:0007669"/>
    <property type="project" value="UniProtKB-UniPathway"/>
</dbReference>
<dbReference type="InterPro" id="IPR004839">
    <property type="entry name" value="Aminotransferase_I/II_large"/>
</dbReference>
<comment type="caution">
    <text evidence="9">The sequence shown here is derived from an EMBL/GenBank/DDBJ whole genome shotgun (WGS) entry which is preliminary data.</text>
</comment>
<dbReference type="GO" id="GO:0004021">
    <property type="term" value="F:L-alanine:2-oxoglutarate aminotransferase activity"/>
    <property type="evidence" value="ECO:0007669"/>
    <property type="project" value="TreeGrafter"/>
</dbReference>
<evidence type="ECO:0000259" key="8">
    <source>
        <dbReference type="Pfam" id="PF00155"/>
    </source>
</evidence>
<comment type="subunit">
    <text evidence="2">Homodimer.</text>
</comment>
<dbReference type="Proteomes" id="UP000237105">
    <property type="component" value="Unassembled WGS sequence"/>
</dbReference>
<accession>A0A2P5CPZ1</accession>
<evidence type="ECO:0000256" key="7">
    <source>
        <dbReference type="ARBA" id="ARBA00025785"/>
    </source>
</evidence>
<comment type="similarity">
    <text evidence="7">Belongs to the class-I pyridoxal-phosphate-dependent aminotransferase family. Alanine aminotransferase subfamily.</text>
</comment>
<name>A0A2P5CPZ1_PARAD</name>
<dbReference type="InterPro" id="IPR015421">
    <property type="entry name" value="PyrdxlP-dep_Trfase_major"/>
</dbReference>
<dbReference type="Pfam" id="PF00155">
    <property type="entry name" value="Aminotran_1_2"/>
    <property type="match status" value="1"/>
</dbReference>
<protein>
    <submittedName>
        <fullName evidence="9">Glycine dehydrogenase (Decarboxylating)</fullName>
    </submittedName>
</protein>